<gene>
    <name evidence="8" type="primary">LOC113404228</name>
</gene>
<dbReference type="PROSITE" id="PS50850">
    <property type="entry name" value="MFS"/>
    <property type="match status" value="1"/>
</dbReference>
<feature type="transmembrane region" description="Helical" evidence="5">
    <location>
        <begin position="226"/>
        <end position="247"/>
    </location>
</feature>
<feature type="transmembrane region" description="Helical" evidence="5">
    <location>
        <begin position="485"/>
        <end position="504"/>
    </location>
</feature>
<sequence>MEAINGTAQILEVSSGNNESIKDESNTNKEINYDELLSSAGEFGLYQIFLFCLTFPFYIFGVFAYYTQLFLTEVSPNHWCWIPELENLTQIERRNLAIPLDSSAQFGYSHCEAFVANWSEVLLAHQKPNETWTRQSCQYGWEFNKTEIPYPTISSELGWVCDKNSNQATAQAIFFIGSIVGGFVVGWVADRFGRLPAATLSNLIGCVAGIVSIYANNFLQFSICRFLLGMSYDNCMMMTYLLVLEYVAPKYRTIIANLPFAIFYTIGATALPWIALACGHWKTISLATSIPMALAILAPFVIPESPRWLLSKGRIDEAISKVVTIGRVNKQEVPLKLIEQFKVSNYNNKEENTSIISMLKITKLRKNFICMCLVYMCSLSVFDALVRSIGGLEFDFFLSFTLVSFTEFPSLVLVSFILDITGRKWTCIVALLVSCIFSVLTAFIGSGLPSVLCAIISRFAVNMACNITTQWAAEILPTNVRGSGASIVHICSYVGIFISPYIIYLRNFITWLPLVIVGFIALLGALLALTLPETAGIDMPQTFDDTVNMIDGQKFFDIPCLRKNKTKDVGNVNLSFEMN</sequence>
<evidence type="ECO:0000256" key="3">
    <source>
        <dbReference type="ARBA" id="ARBA00022989"/>
    </source>
</evidence>
<dbReference type="RefSeq" id="XP_026500856.1">
    <property type="nucleotide sequence ID" value="XM_026645071.2"/>
</dbReference>
<feature type="transmembrane region" description="Helical" evidence="5">
    <location>
        <begin position="510"/>
        <end position="531"/>
    </location>
</feature>
<evidence type="ECO:0000256" key="1">
    <source>
        <dbReference type="ARBA" id="ARBA00004141"/>
    </source>
</evidence>
<feature type="transmembrane region" description="Helical" evidence="5">
    <location>
        <begin position="368"/>
        <end position="390"/>
    </location>
</feature>
<keyword evidence="3 5" id="KW-1133">Transmembrane helix</keyword>
<evidence type="ECO:0000259" key="6">
    <source>
        <dbReference type="PROSITE" id="PS50850"/>
    </source>
</evidence>
<protein>
    <submittedName>
        <fullName evidence="8">Carcinine transporter-like</fullName>
    </submittedName>
</protein>
<evidence type="ECO:0000313" key="8">
    <source>
        <dbReference type="RefSeq" id="XP_026500856.1"/>
    </source>
</evidence>
<dbReference type="GO" id="GO:0022857">
    <property type="term" value="F:transmembrane transporter activity"/>
    <property type="evidence" value="ECO:0007669"/>
    <property type="project" value="InterPro"/>
</dbReference>
<feature type="transmembrane region" description="Helical" evidence="5">
    <location>
        <begin position="195"/>
        <end position="214"/>
    </location>
</feature>
<reference evidence="8" key="1">
    <citation type="submission" date="2025-08" db="UniProtKB">
        <authorList>
            <consortium name="RefSeq"/>
        </authorList>
    </citation>
    <scope>IDENTIFICATION</scope>
    <source>
        <tissue evidence="8">Whole body</tissue>
    </source>
</reference>
<feature type="transmembrane region" description="Helical" evidence="5">
    <location>
        <begin position="43"/>
        <end position="66"/>
    </location>
</feature>
<evidence type="ECO:0000256" key="4">
    <source>
        <dbReference type="ARBA" id="ARBA00023136"/>
    </source>
</evidence>
<dbReference type="InterPro" id="IPR036259">
    <property type="entry name" value="MFS_trans_sf"/>
</dbReference>
<keyword evidence="4 5" id="KW-0472">Membrane</keyword>
<dbReference type="InterPro" id="IPR005828">
    <property type="entry name" value="MFS_sugar_transport-like"/>
</dbReference>
<dbReference type="Pfam" id="PF00083">
    <property type="entry name" value="Sugar_tr"/>
    <property type="match status" value="2"/>
</dbReference>
<feature type="domain" description="Major facilitator superfamily (MFS) profile" evidence="6">
    <location>
        <begin position="105"/>
        <end position="536"/>
    </location>
</feature>
<dbReference type="OMA" id="YDGHIRC"/>
<evidence type="ECO:0000256" key="5">
    <source>
        <dbReference type="SAM" id="Phobius"/>
    </source>
</evidence>
<keyword evidence="2 5" id="KW-0812">Transmembrane</keyword>
<comment type="subcellular location">
    <subcellularLocation>
        <location evidence="1">Membrane</location>
        <topology evidence="1">Multi-pass membrane protein</topology>
    </subcellularLocation>
</comment>
<feature type="transmembrane region" description="Helical" evidence="5">
    <location>
        <begin position="451"/>
        <end position="473"/>
    </location>
</feature>
<feature type="transmembrane region" description="Helical" evidence="5">
    <location>
        <begin position="396"/>
        <end position="418"/>
    </location>
</feature>
<organism evidence="7 8">
    <name type="scientific">Vanessa tameamea</name>
    <name type="common">Kamehameha butterfly</name>
    <dbReference type="NCBI Taxonomy" id="334116"/>
    <lineage>
        <taxon>Eukaryota</taxon>
        <taxon>Metazoa</taxon>
        <taxon>Ecdysozoa</taxon>
        <taxon>Arthropoda</taxon>
        <taxon>Hexapoda</taxon>
        <taxon>Insecta</taxon>
        <taxon>Pterygota</taxon>
        <taxon>Neoptera</taxon>
        <taxon>Endopterygota</taxon>
        <taxon>Lepidoptera</taxon>
        <taxon>Glossata</taxon>
        <taxon>Ditrysia</taxon>
        <taxon>Papilionoidea</taxon>
        <taxon>Nymphalidae</taxon>
        <taxon>Nymphalinae</taxon>
        <taxon>Vanessa</taxon>
    </lineage>
</organism>
<dbReference type="GO" id="GO:0016020">
    <property type="term" value="C:membrane"/>
    <property type="evidence" value="ECO:0007669"/>
    <property type="project" value="UniProtKB-SubCell"/>
</dbReference>
<feature type="transmembrane region" description="Helical" evidence="5">
    <location>
        <begin position="425"/>
        <end position="445"/>
    </location>
</feature>
<evidence type="ECO:0000313" key="7">
    <source>
        <dbReference type="Proteomes" id="UP001652626"/>
    </source>
</evidence>
<dbReference type="PANTHER" id="PTHR24064">
    <property type="entry name" value="SOLUTE CARRIER FAMILY 22 MEMBER"/>
    <property type="match status" value="1"/>
</dbReference>
<dbReference type="GeneID" id="113404228"/>
<feature type="transmembrane region" description="Helical" evidence="5">
    <location>
        <begin position="254"/>
        <end position="275"/>
    </location>
</feature>
<evidence type="ECO:0000256" key="2">
    <source>
        <dbReference type="ARBA" id="ARBA00022692"/>
    </source>
</evidence>
<dbReference type="Gene3D" id="1.20.1250.20">
    <property type="entry name" value="MFS general substrate transporter like domains"/>
    <property type="match status" value="1"/>
</dbReference>
<dbReference type="InterPro" id="IPR020846">
    <property type="entry name" value="MFS_dom"/>
</dbReference>
<dbReference type="AlphaFoldDB" id="A0A8B8IY51"/>
<keyword evidence="7" id="KW-1185">Reference proteome</keyword>
<name>A0A8B8IY51_VANTA</name>
<proteinExistence type="predicted"/>
<accession>A0A8B8IY51</accession>
<dbReference type="Proteomes" id="UP001652626">
    <property type="component" value="Chromosome Z"/>
</dbReference>
<dbReference type="SUPFAM" id="SSF103473">
    <property type="entry name" value="MFS general substrate transporter"/>
    <property type="match status" value="1"/>
</dbReference>
<feature type="transmembrane region" description="Helical" evidence="5">
    <location>
        <begin position="168"/>
        <end position="188"/>
    </location>
</feature>